<organism evidence="3 4">
    <name type="scientific">Nocardia goodfellowii</name>
    <dbReference type="NCBI Taxonomy" id="882446"/>
    <lineage>
        <taxon>Bacteria</taxon>
        <taxon>Bacillati</taxon>
        <taxon>Actinomycetota</taxon>
        <taxon>Actinomycetes</taxon>
        <taxon>Mycobacteriales</taxon>
        <taxon>Nocardiaceae</taxon>
        <taxon>Nocardia</taxon>
    </lineage>
</organism>
<keyword evidence="2" id="KW-0812">Transmembrane</keyword>
<proteinExistence type="predicted"/>
<evidence type="ECO:0008006" key="5">
    <source>
        <dbReference type="Google" id="ProtNLM"/>
    </source>
</evidence>
<keyword evidence="2" id="KW-0472">Membrane</keyword>
<comment type="caution">
    <text evidence="3">The sequence shown here is derived from an EMBL/GenBank/DDBJ whole genome shotgun (WGS) entry which is preliminary data.</text>
</comment>
<evidence type="ECO:0000256" key="2">
    <source>
        <dbReference type="SAM" id="Phobius"/>
    </source>
</evidence>
<accession>A0ABS4QK63</accession>
<dbReference type="EMBL" id="JAGGMR010000001">
    <property type="protein sequence ID" value="MBP2192092.1"/>
    <property type="molecule type" value="Genomic_DNA"/>
</dbReference>
<feature type="transmembrane region" description="Helical" evidence="2">
    <location>
        <begin position="120"/>
        <end position="143"/>
    </location>
</feature>
<reference evidence="3 4" key="1">
    <citation type="submission" date="2021-03" db="EMBL/GenBank/DDBJ databases">
        <title>Sequencing the genomes of 1000 actinobacteria strains.</title>
        <authorList>
            <person name="Klenk H.-P."/>
        </authorList>
    </citation>
    <scope>NUCLEOTIDE SEQUENCE [LARGE SCALE GENOMIC DNA]</scope>
    <source>
        <strain evidence="3 4">DSM 45516</strain>
    </source>
</reference>
<dbReference type="Proteomes" id="UP001519325">
    <property type="component" value="Unassembled WGS sequence"/>
</dbReference>
<evidence type="ECO:0000256" key="1">
    <source>
        <dbReference type="SAM" id="MobiDB-lite"/>
    </source>
</evidence>
<dbReference type="RefSeq" id="WP_209894711.1">
    <property type="nucleotide sequence ID" value="NZ_JAGGMR010000001.1"/>
</dbReference>
<evidence type="ECO:0000313" key="4">
    <source>
        <dbReference type="Proteomes" id="UP001519325"/>
    </source>
</evidence>
<keyword evidence="2" id="KW-1133">Transmembrane helix</keyword>
<name>A0ABS4QK63_9NOCA</name>
<gene>
    <name evidence="3" type="ORF">BJ987_004993</name>
</gene>
<keyword evidence="4" id="KW-1185">Reference proteome</keyword>
<sequence length="145" mass="15040">MSTPEPPGGWEPTQYPPGPQPPGPQPPGDWQPYPPPGWQGPPPKSNDGLVQVLMALTGAFGYLLVNSVAAFFLFITALEHSTNTVPIALGAVGGVLLAFGGGTALILLRKPWSKGLGLGLMIGWALMTVCTVGFCTGVNPTIYTA</sequence>
<feature type="region of interest" description="Disordered" evidence="1">
    <location>
        <begin position="1"/>
        <end position="44"/>
    </location>
</feature>
<evidence type="ECO:0000313" key="3">
    <source>
        <dbReference type="EMBL" id="MBP2192092.1"/>
    </source>
</evidence>
<feature type="transmembrane region" description="Helical" evidence="2">
    <location>
        <begin position="52"/>
        <end position="75"/>
    </location>
</feature>
<protein>
    <recommendedName>
        <fullName evidence="5">DUF4190 domain-containing protein</fullName>
    </recommendedName>
</protein>
<feature type="transmembrane region" description="Helical" evidence="2">
    <location>
        <begin position="87"/>
        <end position="108"/>
    </location>
</feature>